<keyword evidence="5" id="KW-0067">ATP-binding</keyword>
<dbReference type="EnsemblMetazoa" id="tetur35g01360.1">
    <property type="protein sequence ID" value="tetur35g01360.1"/>
    <property type="gene ID" value="tetur35g01360"/>
</dbReference>
<gene>
    <name evidence="10" type="primary">107369829</name>
</gene>
<proteinExistence type="inferred from homology"/>
<dbReference type="SUPFAM" id="SSF52540">
    <property type="entry name" value="P-loop containing nucleoside triphosphate hydrolases"/>
    <property type="match status" value="1"/>
</dbReference>
<dbReference type="InterPro" id="IPR003593">
    <property type="entry name" value="AAA+_ATPase"/>
</dbReference>
<evidence type="ECO:0000313" key="10">
    <source>
        <dbReference type="EnsemblMetazoa" id="tetur35g01360.1"/>
    </source>
</evidence>
<evidence type="ECO:0000256" key="6">
    <source>
        <dbReference type="ARBA" id="ARBA00022989"/>
    </source>
</evidence>
<dbReference type="InterPro" id="IPR036640">
    <property type="entry name" value="ABC1_TM_sf"/>
</dbReference>
<dbReference type="eggNOG" id="KOG0060">
    <property type="taxonomic scope" value="Eukaryota"/>
</dbReference>
<accession>T1L3F8</accession>
<evidence type="ECO:0000256" key="5">
    <source>
        <dbReference type="ARBA" id="ARBA00022840"/>
    </source>
</evidence>
<dbReference type="OMA" id="DRFWASI"/>
<feature type="transmembrane region" description="Helical" evidence="8">
    <location>
        <begin position="133"/>
        <end position="155"/>
    </location>
</feature>
<dbReference type="AlphaFoldDB" id="T1L3F8"/>
<dbReference type="SMART" id="SM00382">
    <property type="entry name" value="AAA"/>
    <property type="match status" value="1"/>
</dbReference>
<sequence length="656" mass="74079">MSILSKFSIPNRSKITRNQWVLIVGSSLSLTLWTCSVLSRGKSNRKSKNLDDQPLFLEKDGQLSRPKTENLSKTMAELKVILKMIAGGKEYAYGFGVIVILIVKTINDLWLMSNGTQIEAAIITANLSKLKSNLSAFFLAMPTLAVTNNLFKYFLNQLRLNLRHKLSIILYDKYIDGLTYYRINVFDDQCRNLDQLLTSDVEKFCNTLVDVYSNIAKPLLDIFTLVYRLSVSYTGFKTPGAMITYLLVSGTILTSVRRPLTRLTIKETQLEGQLRYVHSRLIANCEEVAFYQGNNRERLTLMSALNRLKNHLHNVAIFKFNIDFLDNLIARYFAVVVGYLSLAIPFFSNSMPGTTQDRLEAYYKSGRMMVRLAESIGRLVLAGRDLSRLAAYTQRVTQLMRSIEANRRSLSTSKRCNSMFTAGAGVIQLCDITKPQIVFDKVPLCTPGGDVLCKSLSFTIKQGQNVIVTGPNGCGKSSLFRIIGELWPLCGGKLIKPPNNRLFYIPQKPYLALGTLRDQIIYPDTVADMKRKGVSDSDLITLLAKVELTYLLERDYNMDSIHDWAEVFSGGEKQRIAIARCLYNRPLFAILDECTSAVSVDVEQRVYQYLTVETGCTLLSVTHRVKQLQQFHQFALKFDGCGNCSFEEIEEDSVLV</sequence>
<dbReference type="InterPro" id="IPR017871">
    <property type="entry name" value="ABC_transporter-like_CS"/>
</dbReference>
<feature type="transmembrane region" description="Helical" evidence="8">
    <location>
        <begin position="328"/>
        <end position="348"/>
    </location>
</feature>
<feature type="transmembrane region" description="Helical" evidence="8">
    <location>
        <begin position="20"/>
        <end position="38"/>
    </location>
</feature>
<protein>
    <recommendedName>
        <fullName evidence="9">ABC transporter domain-containing protein</fullName>
    </recommendedName>
</protein>
<dbReference type="PROSITE" id="PS00211">
    <property type="entry name" value="ABC_TRANSPORTER_1"/>
    <property type="match status" value="1"/>
</dbReference>
<dbReference type="SUPFAM" id="SSF90123">
    <property type="entry name" value="ABC transporter transmembrane region"/>
    <property type="match status" value="1"/>
</dbReference>
<dbReference type="GO" id="GO:0006635">
    <property type="term" value="P:fatty acid beta-oxidation"/>
    <property type="evidence" value="ECO:0007669"/>
    <property type="project" value="TreeGrafter"/>
</dbReference>
<dbReference type="PANTHER" id="PTHR11384">
    <property type="entry name" value="ATP-BINDING CASSETTE, SUB-FAMILY D MEMBER"/>
    <property type="match status" value="1"/>
</dbReference>
<dbReference type="EMBL" id="CAEY01001019">
    <property type="status" value="NOT_ANNOTATED_CDS"/>
    <property type="molecule type" value="Genomic_DNA"/>
</dbReference>
<keyword evidence="4" id="KW-0547">Nucleotide-binding</keyword>
<evidence type="ECO:0000256" key="3">
    <source>
        <dbReference type="ARBA" id="ARBA00022692"/>
    </source>
</evidence>
<dbReference type="InterPro" id="IPR003439">
    <property type="entry name" value="ABC_transporter-like_ATP-bd"/>
</dbReference>
<dbReference type="GO" id="GO:0015910">
    <property type="term" value="P:long-chain fatty acid import into peroxisome"/>
    <property type="evidence" value="ECO:0007669"/>
    <property type="project" value="TreeGrafter"/>
</dbReference>
<dbReference type="InterPro" id="IPR011527">
    <property type="entry name" value="ABC1_TM_dom"/>
</dbReference>
<dbReference type="OrthoDB" id="422637at2759"/>
<dbReference type="GO" id="GO:0005524">
    <property type="term" value="F:ATP binding"/>
    <property type="evidence" value="ECO:0007669"/>
    <property type="project" value="UniProtKB-KW"/>
</dbReference>
<keyword evidence="7 8" id="KW-0472">Membrane</keyword>
<keyword evidence="6 8" id="KW-1133">Transmembrane helix</keyword>
<evidence type="ECO:0000313" key="11">
    <source>
        <dbReference type="Proteomes" id="UP000015104"/>
    </source>
</evidence>
<dbReference type="GO" id="GO:0007031">
    <property type="term" value="P:peroxisome organization"/>
    <property type="evidence" value="ECO:0007669"/>
    <property type="project" value="TreeGrafter"/>
</dbReference>
<keyword evidence="3 8" id="KW-0812">Transmembrane</keyword>
<dbReference type="KEGG" id="tut:107369829"/>
<dbReference type="Pfam" id="PF00005">
    <property type="entry name" value="ABC_tran"/>
    <property type="match status" value="1"/>
</dbReference>
<evidence type="ECO:0000256" key="8">
    <source>
        <dbReference type="SAM" id="Phobius"/>
    </source>
</evidence>
<comment type="similarity">
    <text evidence="1">Belongs to the ABC transporter superfamily. ABCD family. Peroxisomal fatty acyl CoA transporter (TC 3.A.1.203) subfamily.</text>
</comment>
<reference evidence="10" key="2">
    <citation type="submission" date="2015-06" db="UniProtKB">
        <authorList>
            <consortium name="EnsemblMetazoa"/>
        </authorList>
    </citation>
    <scope>IDENTIFICATION</scope>
</reference>
<evidence type="ECO:0000256" key="2">
    <source>
        <dbReference type="ARBA" id="ARBA00022448"/>
    </source>
</evidence>
<evidence type="ECO:0000256" key="4">
    <source>
        <dbReference type="ARBA" id="ARBA00022741"/>
    </source>
</evidence>
<dbReference type="InterPro" id="IPR050835">
    <property type="entry name" value="ABC_transporter_sub-D"/>
</dbReference>
<keyword evidence="11" id="KW-1185">Reference proteome</keyword>
<feature type="domain" description="ABC transporter" evidence="9">
    <location>
        <begin position="427"/>
        <end position="656"/>
    </location>
</feature>
<dbReference type="GO" id="GO:0140359">
    <property type="term" value="F:ABC-type transporter activity"/>
    <property type="evidence" value="ECO:0007669"/>
    <property type="project" value="InterPro"/>
</dbReference>
<dbReference type="GO" id="GO:0042760">
    <property type="term" value="P:very long-chain fatty acid catabolic process"/>
    <property type="evidence" value="ECO:0007669"/>
    <property type="project" value="TreeGrafter"/>
</dbReference>
<dbReference type="PROSITE" id="PS50893">
    <property type="entry name" value="ABC_TRANSPORTER_2"/>
    <property type="match status" value="1"/>
</dbReference>
<organism evidence="10 11">
    <name type="scientific">Tetranychus urticae</name>
    <name type="common">Two-spotted spider mite</name>
    <dbReference type="NCBI Taxonomy" id="32264"/>
    <lineage>
        <taxon>Eukaryota</taxon>
        <taxon>Metazoa</taxon>
        <taxon>Ecdysozoa</taxon>
        <taxon>Arthropoda</taxon>
        <taxon>Chelicerata</taxon>
        <taxon>Arachnida</taxon>
        <taxon>Acari</taxon>
        <taxon>Acariformes</taxon>
        <taxon>Trombidiformes</taxon>
        <taxon>Prostigmata</taxon>
        <taxon>Eleutherengona</taxon>
        <taxon>Raphignathae</taxon>
        <taxon>Tetranychoidea</taxon>
        <taxon>Tetranychidae</taxon>
        <taxon>Tetranychus</taxon>
    </lineage>
</organism>
<evidence type="ECO:0000259" key="9">
    <source>
        <dbReference type="PROSITE" id="PS50893"/>
    </source>
</evidence>
<dbReference type="GO" id="GO:0005778">
    <property type="term" value="C:peroxisomal membrane"/>
    <property type="evidence" value="ECO:0007669"/>
    <property type="project" value="TreeGrafter"/>
</dbReference>
<dbReference type="Pfam" id="PF06472">
    <property type="entry name" value="ABC_membrane_2"/>
    <property type="match status" value="1"/>
</dbReference>
<keyword evidence="2" id="KW-0813">Transport</keyword>
<dbReference type="CDD" id="cd03223">
    <property type="entry name" value="ABCD_peroxisomal_ALDP"/>
    <property type="match status" value="1"/>
</dbReference>
<evidence type="ECO:0000256" key="1">
    <source>
        <dbReference type="ARBA" id="ARBA00008575"/>
    </source>
</evidence>
<dbReference type="HOGENOM" id="CLU_007587_5_1_1"/>
<reference evidence="11" key="1">
    <citation type="submission" date="2011-08" db="EMBL/GenBank/DDBJ databases">
        <authorList>
            <person name="Rombauts S."/>
        </authorList>
    </citation>
    <scope>NUCLEOTIDE SEQUENCE</scope>
    <source>
        <strain evidence="11">London</strain>
    </source>
</reference>
<dbReference type="GO" id="GO:0005324">
    <property type="term" value="F:long-chain fatty acid transmembrane transporter activity"/>
    <property type="evidence" value="ECO:0007669"/>
    <property type="project" value="TreeGrafter"/>
</dbReference>
<evidence type="ECO:0000256" key="7">
    <source>
        <dbReference type="ARBA" id="ARBA00023136"/>
    </source>
</evidence>
<name>T1L3F8_TETUR</name>
<feature type="transmembrane region" description="Helical" evidence="8">
    <location>
        <begin position="91"/>
        <end position="113"/>
    </location>
</feature>
<dbReference type="PANTHER" id="PTHR11384:SF62">
    <property type="entry name" value="ATP-BINDING CASSETTE SUB-FAMILY D MEMBER 3"/>
    <property type="match status" value="1"/>
</dbReference>
<dbReference type="Proteomes" id="UP000015104">
    <property type="component" value="Unassembled WGS sequence"/>
</dbReference>
<dbReference type="Gene3D" id="3.40.50.300">
    <property type="entry name" value="P-loop containing nucleotide triphosphate hydrolases"/>
    <property type="match status" value="1"/>
</dbReference>
<dbReference type="STRING" id="32264.T1L3F8"/>
<dbReference type="InterPro" id="IPR027417">
    <property type="entry name" value="P-loop_NTPase"/>
</dbReference>
<dbReference type="GO" id="GO:0016887">
    <property type="term" value="F:ATP hydrolysis activity"/>
    <property type="evidence" value="ECO:0007669"/>
    <property type="project" value="InterPro"/>
</dbReference>